<sequence>MNLAIEIIGWMGFTTSLLMLLPQVFKVIKTRDTKSLSLFMFILTFLNALIWFSFGLLTKSMQLYIANACAMTASIIIIVYIIINLIKSKKPQ</sequence>
<dbReference type="GO" id="GO:0016020">
    <property type="term" value="C:membrane"/>
    <property type="evidence" value="ECO:0007669"/>
    <property type="project" value="InterPro"/>
</dbReference>
<name>A0A0K1P6U2_9MOLU</name>
<accession>A0A0K1P6U2</accession>
<dbReference type="KEGG" id="stur:STURON_00744"/>
<organism evidence="2 3">
    <name type="scientific">Spiroplasma turonicum</name>
    <dbReference type="NCBI Taxonomy" id="216946"/>
    <lineage>
        <taxon>Bacteria</taxon>
        <taxon>Bacillati</taxon>
        <taxon>Mycoplasmatota</taxon>
        <taxon>Mollicutes</taxon>
        <taxon>Entomoplasmatales</taxon>
        <taxon>Spiroplasmataceae</taxon>
        <taxon>Spiroplasma</taxon>
    </lineage>
</organism>
<proteinExistence type="predicted"/>
<dbReference type="InterPro" id="IPR004316">
    <property type="entry name" value="SWEET_rpt"/>
</dbReference>
<dbReference type="AlphaFoldDB" id="A0A0K1P6U2"/>
<keyword evidence="3" id="KW-1185">Reference proteome</keyword>
<feature type="transmembrane region" description="Helical" evidence="1">
    <location>
        <begin position="7"/>
        <end position="25"/>
    </location>
</feature>
<reference evidence="2 3" key="1">
    <citation type="journal article" date="2015" name="Genome Announc.">
        <title>Complete Genome Sequence of Spiroplasma turonicum Strain Tab4cT, a Parasite of a Horse Fly, Haematopota sp. (Diptera: Tabanidae).</title>
        <authorList>
            <person name="Davis R.E."/>
            <person name="Shao J."/>
            <person name="Zhao Y."/>
            <person name="Gasparich G.E."/>
            <person name="Gaynor B.J."/>
            <person name="Donofrio N."/>
        </authorList>
    </citation>
    <scope>NUCLEOTIDE SEQUENCE [LARGE SCALE GENOMIC DNA]</scope>
    <source>
        <strain evidence="2 3">Tab4c</strain>
    </source>
</reference>
<dbReference type="Proteomes" id="UP000067243">
    <property type="component" value="Chromosome"/>
</dbReference>
<dbReference type="PATRIC" id="fig|216946.3.peg.773"/>
<keyword evidence="1" id="KW-0812">Transmembrane</keyword>
<feature type="transmembrane region" description="Helical" evidence="1">
    <location>
        <begin position="37"/>
        <end position="57"/>
    </location>
</feature>
<gene>
    <name evidence="2" type="ORF">STURON_00744</name>
</gene>
<evidence type="ECO:0000313" key="2">
    <source>
        <dbReference type="EMBL" id="AKU79990.1"/>
    </source>
</evidence>
<dbReference type="Pfam" id="PF03083">
    <property type="entry name" value="MtN3_slv"/>
    <property type="match status" value="1"/>
</dbReference>
<protein>
    <recommendedName>
        <fullName evidence="4">MtN3 and saliva related transmembrane protein</fullName>
    </recommendedName>
</protein>
<evidence type="ECO:0008006" key="4">
    <source>
        <dbReference type="Google" id="ProtNLM"/>
    </source>
</evidence>
<feature type="transmembrane region" description="Helical" evidence="1">
    <location>
        <begin position="63"/>
        <end position="86"/>
    </location>
</feature>
<evidence type="ECO:0000313" key="3">
    <source>
        <dbReference type="Proteomes" id="UP000067243"/>
    </source>
</evidence>
<dbReference type="Gene3D" id="1.20.1280.290">
    <property type="match status" value="1"/>
</dbReference>
<dbReference type="STRING" id="216946.STURO_v1c07410"/>
<keyword evidence="1" id="KW-1133">Transmembrane helix</keyword>
<dbReference type="RefSeq" id="WP_075048569.1">
    <property type="nucleotide sequence ID" value="NZ_CP012328.1"/>
</dbReference>
<keyword evidence="1" id="KW-0472">Membrane</keyword>
<dbReference type="OrthoDB" id="389738at2"/>
<evidence type="ECO:0000256" key="1">
    <source>
        <dbReference type="SAM" id="Phobius"/>
    </source>
</evidence>
<dbReference type="EMBL" id="CP012328">
    <property type="protein sequence ID" value="AKU79990.1"/>
    <property type="molecule type" value="Genomic_DNA"/>
</dbReference>